<dbReference type="GO" id="GO:0008270">
    <property type="term" value="F:zinc ion binding"/>
    <property type="evidence" value="ECO:0007669"/>
    <property type="project" value="InterPro"/>
</dbReference>
<evidence type="ECO:0000256" key="4">
    <source>
        <dbReference type="ARBA" id="ARBA00022801"/>
    </source>
</evidence>
<dbReference type="RefSeq" id="XP_007913481.1">
    <property type="nucleotide sequence ID" value="XM_007915290.1"/>
</dbReference>
<dbReference type="GO" id="GO:0008534">
    <property type="term" value="F:oxidized purine nucleobase lesion DNA N-glycosylase activity"/>
    <property type="evidence" value="ECO:0007669"/>
    <property type="project" value="UniProtKB-EC"/>
</dbReference>
<dbReference type="InterPro" id="IPR035937">
    <property type="entry name" value="FPG_N"/>
</dbReference>
<evidence type="ECO:0000256" key="9">
    <source>
        <dbReference type="ARBA" id="ARBA00023295"/>
    </source>
</evidence>
<feature type="region of interest" description="Disordered" evidence="10">
    <location>
        <begin position="292"/>
        <end position="396"/>
    </location>
</feature>
<dbReference type="GeneID" id="19322982"/>
<evidence type="ECO:0000256" key="7">
    <source>
        <dbReference type="ARBA" id="ARBA00023239"/>
    </source>
</evidence>
<feature type="domain" description="Formamidopyrimidine-DNA glycosylase catalytic" evidence="11">
    <location>
        <begin position="2"/>
        <end position="136"/>
    </location>
</feature>
<evidence type="ECO:0000256" key="5">
    <source>
        <dbReference type="ARBA" id="ARBA00023125"/>
    </source>
</evidence>
<dbReference type="Gene3D" id="1.10.8.50">
    <property type="match status" value="1"/>
</dbReference>
<evidence type="ECO:0000313" key="13">
    <source>
        <dbReference type="Proteomes" id="UP000014074"/>
    </source>
</evidence>
<dbReference type="SUPFAM" id="SSF46946">
    <property type="entry name" value="S13-like H2TH domain"/>
    <property type="match status" value="1"/>
</dbReference>
<keyword evidence="8" id="KW-0511">Multifunctional enzyme</keyword>
<organism evidence="12 13">
    <name type="scientific">Phaeoacremonium minimum (strain UCR-PA7)</name>
    <name type="common">Esca disease fungus</name>
    <name type="synonym">Togninia minima</name>
    <dbReference type="NCBI Taxonomy" id="1286976"/>
    <lineage>
        <taxon>Eukaryota</taxon>
        <taxon>Fungi</taxon>
        <taxon>Dikarya</taxon>
        <taxon>Ascomycota</taxon>
        <taxon>Pezizomycotina</taxon>
        <taxon>Sordariomycetes</taxon>
        <taxon>Sordariomycetidae</taxon>
        <taxon>Togniniales</taxon>
        <taxon>Togniniaceae</taxon>
        <taxon>Phaeoacremonium</taxon>
    </lineage>
</organism>
<evidence type="ECO:0000256" key="10">
    <source>
        <dbReference type="SAM" id="MobiDB-lite"/>
    </source>
</evidence>
<dbReference type="EMBL" id="KB932957">
    <property type="protein sequence ID" value="EOO01805.1"/>
    <property type="molecule type" value="Genomic_DNA"/>
</dbReference>
<dbReference type="Pfam" id="PF01149">
    <property type="entry name" value="Fapy_DNA_glyco"/>
    <property type="match status" value="1"/>
</dbReference>
<reference evidence="13" key="1">
    <citation type="journal article" date="2013" name="Genome Announc.">
        <title>Draft genome sequence of the ascomycete Phaeoacremonium aleophilum strain UCR-PA7, a causal agent of the esca disease complex in grapevines.</title>
        <authorList>
            <person name="Blanco-Ulate B."/>
            <person name="Rolshausen P."/>
            <person name="Cantu D."/>
        </authorList>
    </citation>
    <scope>NUCLEOTIDE SEQUENCE [LARGE SCALE GENOMIC DNA]</scope>
    <source>
        <strain evidence="13">UCR-PA7</strain>
    </source>
</reference>
<dbReference type="GO" id="GO:0003906">
    <property type="term" value="F:DNA-(apurinic or apyrimidinic site) endonuclease activity"/>
    <property type="evidence" value="ECO:0007669"/>
    <property type="project" value="InterPro"/>
</dbReference>
<evidence type="ECO:0000256" key="2">
    <source>
        <dbReference type="ARBA" id="ARBA00009409"/>
    </source>
</evidence>
<dbReference type="PANTHER" id="PTHR22993:SF9">
    <property type="entry name" value="FORMAMIDOPYRIMIDINE-DNA GLYCOSYLASE"/>
    <property type="match status" value="1"/>
</dbReference>
<dbReference type="KEGG" id="tmn:UCRPA7_2706"/>
<dbReference type="GO" id="GO:0016829">
    <property type="term" value="F:lyase activity"/>
    <property type="evidence" value="ECO:0007669"/>
    <property type="project" value="UniProtKB-KW"/>
</dbReference>
<keyword evidence="13" id="KW-1185">Reference proteome</keyword>
<dbReference type="InterPro" id="IPR010979">
    <property type="entry name" value="Ribosomal_uS13-like_H2TH"/>
</dbReference>
<sequence>MPEIAEIARVVHFLRKHLVGKKIAKVQAPDDASIFGKVGTSGPAFEAALKGKKVVSAGTQGKYFWLILDSPPHPVMHFGMTGWIHIKGDKTADSSYYKRTKPEDVEAWPPKFWKFQLETEGNPKVEVAFTDPRRFGRIRLVDCPGAEIRKNSPLVENGPDPVIDLDVFTEEYLRKKMQSRHVPIKALILDQAVISGIGNWVGDEVMYHAKLHPEQYCDEFNDKQIKQLFESIRYVCQTAVDKLGDADEFPGDWLFKHRWGKGTKGGSTSLPNGEKLAFITVGGRTSCYAPNIQKKTGHVPPGIKEEPLEAAETGSKSTKSKKAKKEVEEDVKPAKSRKNKKMESETDDEQPSKKPRTQKGTTKAVAKAEPSKKAKNEKMVNSTPDTGRRRSGRLAR</sequence>
<dbReference type="GO" id="GO:0005634">
    <property type="term" value="C:nucleus"/>
    <property type="evidence" value="ECO:0007669"/>
    <property type="project" value="TreeGrafter"/>
</dbReference>
<dbReference type="SMART" id="SM01232">
    <property type="entry name" value="H2TH"/>
    <property type="match status" value="1"/>
</dbReference>
<dbReference type="SMART" id="SM00898">
    <property type="entry name" value="Fapy_DNA_glyco"/>
    <property type="match status" value="1"/>
</dbReference>
<evidence type="ECO:0000256" key="8">
    <source>
        <dbReference type="ARBA" id="ARBA00023268"/>
    </source>
</evidence>
<evidence type="ECO:0000256" key="1">
    <source>
        <dbReference type="ARBA" id="ARBA00001668"/>
    </source>
</evidence>
<proteinExistence type="inferred from homology"/>
<evidence type="ECO:0000256" key="6">
    <source>
        <dbReference type="ARBA" id="ARBA00023204"/>
    </source>
</evidence>
<evidence type="ECO:0000313" key="12">
    <source>
        <dbReference type="EMBL" id="EOO01805.1"/>
    </source>
</evidence>
<keyword evidence="9" id="KW-0326">Glycosidase</keyword>
<keyword evidence="3" id="KW-0227">DNA damage</keyword>
<evidence type="ECO:0000256" key="3">
    <source>
        <dbReference type="ARBA" id="ARBA00022763"/>
    </source>
</evidence>
<keyword evidence="4" id="KW-0378">Hydrolase</keyword>
<keyword evidence="7" id="KW-0456">Lyase</keyword>
<dbReference type="Gene3D" id="3.20.190.10">
    <property type="entry name" value="MutM-like, N-terminal"/>
    <property type="match status" value="1"/>
</dbReference>
<dbReference type="SUPFAM" id="SSF81624">
    <property type="entry name" value="N-terminal domain of MutM-like DNA repair proteins"/>
    <property type="match status" value="1"/>
</dbReference>
<comment type="catalytic activity">
    <reaction evidence="1">
        <text>Hydrolysis of DNA containing ring-opened 7-methylguanine residues, releasing 2,6-diamino-4-hydroxy-5-(N-methyl)formamidopyrimidine.</text>
        <dbReference type="EC" id="3.2.2.23"/>
    </reaction>
</comment>
<dbReference type="PROSITE" id="PS51068">
    <property type="entry name" value="FPG_CAT"/>
    <property type="match status" value="1"/>
</dbReference>
<comment type="similarity">
    <text evidence="2">Belongs to the FPG family.</text>
</comment>
<dbReference type="HOGENOM" id="CLU_038423_0_1_1"/>
<dbReference type="Proteomes" id="UP000014074">
    <property type="component" value="Unassembled WGS sequence"/>
</dbReference>
<dbReference type="AlphaFoldDB" id="R8BR75"/>
<dbReference type="eggNOG" id="ENOG502QVDB">
    <property type="taxonomic scope" value="Eukaryota"/>
</dbReference>
<protein>
    <submittedName>
        <fullName evidence="12">Putative formamidopyrimidine-dna glycosylase protein</fullName>
    </submittedName>
</protein>
<dbReference type="PANTHER" id="PTHR22993">
    <property type="entry name" value="FORMAMIDOPYRIMIDINE-DNA GLYCOSYLASE"/>
    <property type="match status" value="1"/>
</dbReference>
<dbReference type="FunFam" id="1.10.8.50:FF:000009">
    <property type="entry name" value="Formamidopyrimidine-DNA glycosylase"/>
    <property type="match status" value="1"/>
</dbReference>
<name>R8BR75_PHAM7</name>
<dbReference type="GO" id="GO:0003684">
    <property type="term" value="F:damaged DNA binding"/>
    <property type="evidence" value="ECO:0007669"/>
    <property type="project" value="InterPro"/>
</dbReference>
<accession>R8BR75</accession>
<dbReference type="CDD" id="cd08972">
    <property type="entry name" value="PF_Nei_N"/>
    <property type="match status" value="1"/>
</dbReference>
<dbReference type="OrthoDB" id="444592at2759"/>
<gene>
    <name evidence="12" type="ORF">UCRPA7_2706</name>
</gene>
<keyword evidence="5" id="KW-0238">DNA-binding</keyword>
<evidence type="ECO:0000259" key="11">
    <source>
        <dbReference type="PROSITE" id="PS51068"/>
    </source>
</evidence>
<dbReference type="GO" id="GO:0006284">
    <property type="term" value="P:base-excision repair"/>
    <property type="evidence" value="ECO:0007669"/>
    <property type="project" value="InterPro"/>
</dbReference>
<keyword evidence="6" id="KW-0234">DNA repair</keyword>
<dbReference type="InterPro" id="IPR015886">
    <property type="entry name" value="H2TH_FPG"/>
</dbReference>
<feature type="compositionally biased region" description="Basic and acidic residues" evidence="10">
    <location>
        <begin position="369"/>
        <end position="378"/>
    </location>
</feature>
<dbReference type="Pfam" id="PF06831">
    <property type="entry name" value="H2TH"/>
    <property type="match status" value="1"/>
</dbReference>
<dbReference type="InterPro" id="IPR012319">
    <property type="entry name" value="FPG_cat"/>
</dbReference>